<evidence type="ECO:0000259" key="11">
    <source>
        <dbReference type="PROSITE" id="PS50885"/>
    </source>
</evidence>
<dbReference type="Pfam" id="PF00672">
    <property type="entry name" value="HAMP"/>
    <property type="match status" value="1"/>
</dbReference>
<dbReference type="AlphaFoldDB" id="A0A845KZG5"/>
<dbReference type="GO" id="GO:0007165">
    <property type="term" value="P:signal transduction"/>
    <property type="evidence" value="ECO:0007669"/>
    <property type="project" value="UniProtKB-KW"/>
</dbReference>
<evidence type="ECO:0000313" key="13">
    <source>
        <dbReference type="Proteomes" id="UP000463470"/>
    </source>
</evidence>
<evidence type="ECO:0000259" key="10">
    <source>
        <dbReference type="PROSITE" id="PS50111"/>
    </source>
</evidence>
<dbReference type="InterPro" id="IPR004089">
    <property type="entry name" value="MCPsignal_dom"/>
</dbReference>
<evidence type="ECO:0000313" key="12">
    <source>
        <dbReference type="EMBL" id="MZP29153.1"/>
    </source>
</evidence>
<protein>
    <submittedName>
        <fullName evidence="12">HAMP domain-containing protein</fullName>
    </submittedName>
</protein>
<evidence type="ECO:0000256" key="4">
    <source>
        <dbReference type="ARBA" id="ARBA00022989"/>
    </source>
</evidence>
<dbReference type="Pfam" id="PF17200">
    <property type="entry name" value="sCache_2"/>
    <property type="match status" value="1"/>
</dbReference>
<dbReference type="SMART" id="SM00283">
    <property type="entry name" value="MA"/>
    <property type="match status" value="1"/>
</dbReference>
<dbReference type="CDD" id="cd06225">
    <property type="entry name" value="HAMP"/>
    <property type="match status" value="1"/>
</dbReference>
<dbReference type="SMART" id="SM00304">
    <property type="entry name" value="HAMP"/>
    <property type="match status" value="1"/>
</dbReference>
<name>A0A845KZG5_9FIRM</name>
<dbReference type="InterPro" id="IPR004090">
    <property type="entry name" value="Chemotax_Me-accpt_rcpt"/>
</dbReference>
<reference evidence="12 13" key="1">
    <citation type="submission" date="2020-01" db="EMBL/GenBank/DDBJ databases">
        <title>Whole-genome sequence of Heliobacterium undosum DSM 13378.</title>
        <authorList>
            <person name="Kyndt J.A."/>
            <person name="Meyer T.E."/>
        </authorList>
    </citation>
    <scope>NUCLEOTIDE SEQUENCE [LARGE SCALE GENOMIC DNA]</scope>
    <source>
        <strain evidence="12 13">DSM 13378</strain>
    </source>
</reference>
<sequence length="595" mass="65722">MRQIKHKIMAAIMLTTFMMTAILGGTTLMGIYKSAQMEVANKRTHLYAQYDSMIKNQVDQAVGVLLYAYNKQQTGELTEVQAKKLATDMIKTLRYGEKQDGYFWIDALDYTLVAHPMLTNQEGTDRKNSQDPKGVYMIQEVVAAAQGKNNGYSDYLWEKPQDVGSGNLTPKRAYSKLFKEWGWVISTGNYVDEIETAVEAVRQEQWDTTKREIIFEAFFSVLSLLVSGAVAIFLSRRITNPLRTMMAGIEKDAAGKITIRDVHVEAKDEIGDLARSLNGLTEQVRQFVRQVIESSGRITQNAHEVDQSCNQLARQSMETTAITQEINAAMEESAATIQQINATIEAVREQTHSMNQNATEGLTLSHTIDQRANRLHEEALASAQQAQAVFADMKGQLTAAIEGSREVEKIDELANAILRITEQTNLLALNAAIEAAHAGEVGRGFAVVAGEIRKLAEESARTVEDIQQIVTAARASVALLADTSGKAVDFMDEGVATSAKKLRGAAEQYSADAKRFETFMEGFKRTCDRMDETMESIAKSIQQMTAAVNESADGISQVAAQTSDMQHQVGSIKEKSDETNENLEKLNDLVKGFNI</sequence>
<evidence type="ECO:0000256" key="3">
    <source>
        <dbReference type="ARBA" id="ARBA00022692"/>
    </source>
</evidence>
<dbReference type="GO" id="GO:0006935">
    <property type="term" value="P:chemotaxis"/>
    <property type="evidence" value="ECO:0007669"/>
    <property type="project" value="InterPro"/>
</dbReference>
<keyword evidence="6 8" id="KW-0807">Transducer</keyword>
<dbReference type="Pfam" id="PF00015">
    <property type="entry name" value="MCPsignal"/>
    <property type="match status" value="1"/>
</dbReference>
<evidence type="ECO:0000256" key="1">
    <source>
        <dbReference type="ARBA" id="ARBA00004651"/>
    </source>
</evidence>
<keyword evidence="4 9" id="KW-1133">Transmembrane helix</keyword>
<dbReference type="InterPro" id="IPR003660">
    <property type="entry name" value="HAMP_dom"/>
</dbReference>
<accession>A0A845KZG5</accession>
<dbReference type="PROSITE" id="PS50111">
    <property type="entry name" value="CHEMOTAXIS_TRANSDUC_2"/>
    <property type="match status" value="1"/>
</dbReference>
<evidence type="ECO:0000256" key="2">
    <source>
        <dbReference type="ARBA" id="ARBA00022475"/>
    </source>
</evidence>
<keyword evidence="3 9" id="KW-0812">Transmembrane</keyword>
<dbReference type="PROSITE" id="PS50885">
    <property type="entry name" value="HAMP"/>
    <property type="match status" value="1"/>
</dbReference>
<comment type="subcellular location">
    <subcellularLocation>
        <location evidence="1">Cell membrane</location>
        <topology evidence="1">Multi-pass membrane protein</topology>
    </subcellularLocation>
</comment>
<feature type="transmembrane region" description="Helical" evidence="9">
    <location>
        <begin position="12"/>
        <end position="32"/>
    </location>
</feature>
<feature type="transmembrane region" description="Helical" evidence="9">
    <location>
        <begin position="213"/>
        <end position="235"/>
    </location>
</feature>
<evidence type="ECO:0000256" key="5">
    <source>
        <dbReference type="ARBA" id="ARBA00023136"/>
    </source>
</evidence>
<comment type="caution">
    <text evidence="12">The sequence shown here is derived from an EMBL/GenBank/DDBJ whole genome shotgun (WGS) entry which is preliminary data.</text>
</comment>
<dbReference type="GO" id="GO:0004888">
    <property type="term" value="F:transmembrane signaling receptor activity"/>
    <property type="evidence" value="ECO:0007669"/>
    <property type="project" value="InterPro"/>
</dbReference>
<keyword evidence="5 9" id="KW-0472">Membrane</keyword>
<feature type="domain" description="HAMP" evidence="11">
    <location>
        <begin position="236"/>
        <end position="289"/>
    </location>
</feature>
<dbReference type="RefSeq" id="WP_161256040.1">
    <property type="nucleotide sequence ID" value="NZ_WXEY01000004.1"/>
</dbReference>
<dbReference type="Gene3D" id="1.10.287.950">
    <property type="entry name" value="Methyl-accepting chemotaxis protein"/>
    <property type="match status" value="1"/>
</dbReference>
<organism evidence="12 13">
    <name type="scientific">Heliomicrobium undosum</name>
    <dbReference type="NCBI Taxonomy" id="121734"/>
    <lineage>
        <taxon>Bacteria</taxon>
        <taxon>Bacillati</taxon>
        <taxon>Bacillota</taxon>
        <taxon>Clostridia</taxon>
        <taxon>Eubacteriales</taxon>
        <taxon>Heliobacteriaceae</taxon>
        <taxon>Heliomicrobium</taxon>
    </lineage>
</organism>
<dbReference type="EMBL" id="WXEY01000004">
    <property type="protein sequence ID" value="MZP29153.1"/>
    <property type="molecule type" value="Genomic_DNA"/>
</dbReference>
<feature type="domain" description="Methyl-accepting transducer" evidence="10">
    <location>
        <begin position="301"/>
        <end position="559"/>
    </location>
</feature>
<evidence type="ECO:0000256" key="6">
    <source>
        <dbReference type="ARBA" id="ARBA00023224"/>
    </source>
</evidence>
<dbReference type="Proteomes" id="UP000463470">
    <property type="component" value="Unassembled WGS sequence"/>
</dbReference>
<dbReference type="SMART" id="SM01049">
    <property type="entry name" value="Cache_2"/>
    <property type="match status" value="1"/>
</dbReference>
<proteinExistence type="inferred from homology"/>
<keyword evidence="13" id="KW-1185">Reference proteome</keyword>
<dbReference type="SUPFAM" id="SSF58104">
    <property type="entry name" value="Methyl-accepting chemotaxis protein (MCP) signaling domain"/>
    <property type="match status" value="1"/>
</dbReference>
<dbReference type="OrthoDB" id="9810264at2"/>
<evidence type="ECO:0000256" key="7">
    <source>
        <dbReference type="ARBA" id="ARBA00029447"/>
    </source>
</evidence>
<dbReference type="InterPro" id="IPR033480">
    <property type="entry name" value="sCache_2"/>
</dbReference>
<dbReference type="Gene3D" id="3.30.450.20">
    <property type="entry name" value="PAS domain"/>
    <property type="match status" value="1"/>
</dbReference>
<dbReference type="PANTHER" id="PTHR32089:SF112">
    <property type="entry name" value="LYSOZYME-LIKE PROTEIN-RELATED"/>
    <property type="match status" value="1"/>
</dbReference>
<evidence type="ECO:0000256" key="9">
    <source>
        <dbReference type="SAM" id="Phobius"/>
    </source>
</evidence>
<dbReference type="GO" id="GO:0005886">
    <property type="term" value="C:plasma membrane"/>
    <property type="evidence" value="ECO:0007669"/>
    <property type="project" value="UniProtKB-SubCell"/>
</dbReference>
<dbReference type="PRINTS" id="PR00260">
    <property type="entry name" value="CHEMTRNSDUCR"/>
</dbReference>
<keyword evidence="2" id="KW-1003">Cell membrane</keyword>
<comment type="similarity">
    <text evidence="7">Belongs to the methyl-accepting chemotaxis (MCP) protein family.</text>
</comment>
<evidence type="ECO:0000256" key="8">
    <source>
        <dbReference type="PROSITE-ProRule" id="PRU00284"/>
    </source>
</evidence>
<gene>
    <name evidence="12" type="ORF">GTO91_05440</name>
</gene>
<dbReference type="PANTHER" id="PTHR32089">
    <property type="entry name" value="METHYL-ACCEPTING CHEMOTAXIS PROTEIN MCPB"/>
    <property type="match status" value="1"/>
</dbReference>